<keyword evidence="3" id="KW-0732">Signal</keyword>
<dbReference type="SUPFAM" id="SSF53850">
    <property type="entry name" value="Periplasmic binding protein-like II"/>
    <property type="match status" value="1"/>
</dbReference>
<dbReference type="GO" id="GO:0043190">
    <property type="term" value="C:ATP-binding cassette (ABC) transporter complex"/>
    <property type="evidence" value="ECO:0007669"/>
    <property type="project" value="InterPro"/>
</dbReference>
<dbReference type="InterPro" id="IPR000914">
    <property type="entry name" value="SBP_5_dom"/>
</dbReference>
<evidence type="ECO:0000256" key="2">
    <source>
        <dbReference type="ARBA" id="ARBA00005695"/>
    </source>
</evidence>
<dbReference type="GO" id="GO:0042884">
    <property type="term" value="P:microcin transport"/>
    <property type="evidence" value="ECO:0007669"/>
    <property type="project" value="TreeGrafter"/>
</dbReference>
<dbReference type="STRING" id="1235591.CAK95_23570"/>
<dbReference type="GO" id="GO:0015833">
    <property type="term" value="P:peptide transport"/>
    <property type="evidence" value="ECO:0007669"/>
    <property type="project" value="TreeGrafter"/>
</dbReference>
<keyword evidence="6" id="KW-1185">Reference proteome</keyword>
<dbReference type="OrthoDB" id="9803988at2"/>
<proteinExistence type="inferred from homology"/>
<dbReference type="CDD" id="cd08497">
    <property type="entry name" value="MbnE-like"/>
    <property type="match status" value="1"/>
</dbReference>
<dbReference type="InterPro" id="IPR030678">
    <property type="entry name" value="Peptide/Ni-bd"/>
</dbReference>
<accession>A0A1W7A0R2</accession>
<evidence type="ECO:0000313" key="6">
    <source>
        <dbReference type="Proteomes" id="UP000194137"/>
    </source>
</evidence>
<dbReference type="Proteomes" id="UP000194137">
    <property type="component" value="Chromosome"/>
</dbReference>
<dbReference type="Gene3D" id="3.10.105.10">
    <property type="entry name" value="Dipeptide-binding Protein, Domain 3"/>
    <property type="match status" value="1"/>
</dbReference>
<evidence type="ECO:0000256" key="1">
    <source>
        <dbReference type="ARBA" id="ARBA00004418"/>
    </source>
</evidence>
<dbReference type="PANTHER" id="PTHR30290:SF64">
    <property type="entry name" value="ABC TRANSPORTER PERIPLASMIC BINDING PROTEIN"/>
    <property type="match status" value="1"/>
</dbReference>
<dbReference type="GO" id="GO:0030288">
    <property type="term" value="C:outer membrane-bounded periplasmic space"/>
    <property type="evidence" value="ECO:0007669"/>
    <property type="project" value="TreeGrafter"/>
</dbReference>
<dbReference type="Gene3D" id="3.40.190.10">
    <property type="entry name" value="Periplasmic binding protein-like II"/>
    <property type="match status" value="1"/>
</dbReference>
<dbReference type="RefSeq" id="WP_086091619.1">
    <property type="nucleotide sequence ID" value="NZ_CP021112.1"/>
</dbReference>
<comment type="similarity">
    <text evidence="2">Belongs to the bacterial solute-binding protein 5 family.</text>
</comment>
<dbReference type="PANTHER" id="PTHR30290">
    <property type="entry name" value="PERIPLASMIC BINDING COMPONENT OF ABC TRANSPORTER"/>
    <property type="match status" value="1"/>
</dbReference>
<evidence type="ECO:0000256" key="3">
    <source>
        <dbReference type="ARBA" id="ARBA00022729"/>
    </source>
</evidence>
<protein>
    <submittedName>
        <fullName evidence="5">ABC transporter substrate-binding protein</fullName>
    </submittedName>
</protein>
<dbReference type="AlphaFoldDB" id="A0A1W7A0R2"/>
<evidence type="ECO:0000259" key="4">
    <source>
        <dbReference type="Pfam" id="PF00496"/>
    </source>
</evidence>
<dbReference type="InterPro" id="IPR039424">
    <property type="entry name" value="SBP_5"/>
</dbReference>
<organism evidence="5 6">
    <name type="scientific">Pseudorhodoplanes sinuspersici</name>
    <dbReference type="NCBI Taxonomy" id="1235591"/>
    <lineage>
        <taxon>Bacteria</taxon>
        <taxon>Pseudomonadati</taxon>
        <taxon>Pseudomonadota</taxon>
        <taxon>Alphaproteobacteria</taxon>
        <taxon>Hyphomicrobiales</taxon>
        <taxon>Pseudorhodoplanes</taxon>
    </lineage>
</organism>
<dbReference type="KEGG" id="psin:CAK95_23570"/>
<gene>
    <name evidence="5" type="ORF">CAK95_23570</name>
</gene>
<feature type="domain" description="Solute-binding protein family 5" evidence="4">
    <location>
        <begin position="92"/>
        <end position="499"/>
    </location>
</feature>
<reference evidence="5 6" key="1">
    <citation type="submission" date="2017-05" db="EMBL/GenBank/DDBJ databases">
        <title>Full genome sequence of Pseudorhodoplanes sinuspersici.</title>
        <authorList>
            <person name="Dastgheib S.M.M."/>
            <person name="Shavandi M."/>
            <person name="Tirandaz H."/>
        </authorList>
    </citation>
    <scope>NUCLEOTIDE SEQUENCE [LARGE SCALE GENOMIC DNA]</scope>
    <source>
        <strain evidence="5 6">RIPI110</strain>
    </source>
</reference>
<dbReference type="EMBL" id="CP021112">
    <property type="protein sequence ID" value="ARQ03156.1"/>
    <property type="molecule type" value="Genomic_DNA"/>
</dbReference>
<dbReference type="PIRSF" id="PIRSF002741">
    <property type="entry name" value="MppA"/>
    <property type="match status" value="1"/>
</dbReference>
<comment type="subcellular location">
    <subcellularLocation>
        <location evidence="1">Periplasm</location>
    </subcellularLocation>
</comment>
<sequence length="591" mass="67203">MIAFGSAIGCQAANAEPQHAIAMHGAPAMPRDFSAMPYVNPDAPKGGRIVHGVLGTFDSLNPMIVKGLSIPQIRGYVIEGLMARGYNEPFTLYGLVAETIETDDKRSFITFNLNPKARFSDGHPVTPDDVVFSWQLLRDKGRPNYRTYYSKVSRVDITGPHSVRFDLSGSEDRELPLILGLMPVLPKHAIDVDRFEDTTFTPPIGSGPYIVKTVDPGRSVTLVRNPDYWGAKLPINRGLWNVDEIKADFYRDDNSYFEAFKKGLYDMRAETDPTRWQTGYDTPAYRAGRYVKEAFHDGLPKGMNALVFNTRRPVFADIRVREAIAMLFDFEWINKNFFFNLQKRTGSYFEGSELSSLGRPADERERDWLKSYPGAVRDDVLEGRYMPPKTNGSGRDREVLKNALTLFEEAGYELDGTVLRKRDTGQALTFEILVTSRDHERLALAFARDLKRAGITVQIRTVDAVQFDRRRLTYDFDMIPYRWDESLSPGNEQSFYWGSAAADIDGTRNYMGVKSPAIDAMIAHLLQARERDHFVSAVRALDRILISGFYVVPLFHLPDQWVARWTRIEHPKTTPLFGYLPEAWWHNPGAR</sequence>
<dbReference type="GO" id="GO:1904680">
    <property type="term" value="F:peptide transmembrane transporter activity"/>
    <property type="evidence" value="ECO:0007669"/>
    <property type="project" value="TreeGrafter"/>
</dbReference>
<evidence type="ECO:0000313" key="5">
    <source>
        <dbReference type="EMBL" id="ARQ03156.1"/>
    </source>
</evidence>
<name>A0A1W7A0R2_9HYPH</name>
<dbReference type="Pfam" id="PF00496">
    <property type="entry name" value="SBP_bac_5"/>
    <property type="match status" value="1"/>
</dbReference>